<name>A0AC60PDA6_IXOPE</name>
<evidence type="ECO:0000313" key="1">
    <source>
        <dbReference type="EMBL" id="KAG0417427.1"/>
    </source>
</evidence>
<accession>A0AC60PDA6</accession>
<dbReference type="Proteomes" id="UP000805193">
    <property type="component" value="Unassembled WGS sequence"/>
</dbReference>
<evidence type="ECO:0000313" key="2">
    <source>
        <dbReference type="Proteomes" id="UP000805193"/>
    </source>
</evidence>
<keyword evidence="2" id="KW-1185">Reference proteome</keyword>
<organism evidence="1 2">
    <name type="scientific">Ixodes persulcatus</name>
    <name type="common">Taiga tick</name>
    <dbReference type="NCBI Taxonomy" id="34615"/>
    <lineage>
        <taxon>Eukaryota</taxon>
        <taxon>Metazoa</taxon>
        <taxon>Ecdysozoa</taxon>
        <taxon>Arthropoda</taxon>
        <taxon>Chelicerata</taxon>
        <taxon>Arachnida</taxon>
        <taxon>Acari</taxon>
        <taxon>Parasitiformes</taxon>
        <taxon>Ixodida</taxon>
        <taxon>Ixodoidea</taxon>
        <taxon>Ixodidae</taxon>
        <taxon>Ixodinae</taxon>
        <taxon>Ixodes</taxon>
    </lineage>
</organism>
<sequence>MEVDRKGRLAAVALALTIEDEEDLTKLKKRLRTVIEQNKVLAFVLAEAKNQNRRLKTAAIRQEKIERLLLPQLKGWMEESLSHMQDIARVHTRAVLYIHNILMHGHDVTLAPDCGDVFQEAPSPSRLTADLTTVEEDPTGEQESISPGQPHPPAQNGDKLLLPDVLATPSNDGCQSFLHAPSPGRSGEHAPLEEAPGQQDMRLSTSPCTEGSGFLLYERLERHRRLSETLSVSLPASPSSAAGSDVHFALSPLTSQQTEPAVWKSPASSNTTPLADIAFVCYDDLSSPEEVKSPGVLAVAKDSQSGQQLSPKTSHKLPVWCLRMDT</sequence>
<proteinExistence type="predicted"/>
<dbReference type="EMBL" id="JABSTQ010010844">
    <property type="protein sequence ID" value="KAG0417427.1"/>
    <property type="molecule type" value="Genomic_DNA"/>
</dbReference>
<comment type="caution">
    <text evidence="1">The sequence shown here is derived from an EMBL/GenBank/DDBJ whole genome shotgun (WGS) entry which is preliminary data.</text>
</comment>
<reference evidence="1 2" key="1">
    <citation type="journal article" date="2020" name="Cell">
        <title>Large-Scale Comparative Analyses of Tick Genomes Elucidate Their Genetic Diversity and Vector Capacities.</title>
        <authorList>
            <consortium name="Tick Genome and Microbiome Consortium (TIGMIC)"/>
            <person name="Jia N."/>
            <person name="Wang J."/>
            <person name="Shi W."/>
            <person name="Du L."/>
            <person name="Sun Y."/>
            <person name="Zhan W."/>
            <person name="Jiang J.F."/>
            <person name="Wang Q."/>
            <person name="Zhang B."/>
            <person name="Ji P."/>
            <person name="Bell-Sakyi L."/>
            <person name="Cui X.M."/>
            <person name="Yuan T.T."/>
            <person name="Jiang B.G."/>
            <person name="Yang W.F."/>
            <person name="Lam T.T."/>
            <person name="Chang Q.C."/>
            <person name="Ding S.J."/>
            <person name="Wang X.J."/>
            <person name="Zhu J.G."/>
            <person name="Ruan X.D."/>
            <person name="Zhao L."/>
            <person name="Wei J.T."/>
            <person name="Ye R.Z."/>
            <person name="Que T.C."/>
            <person name="Du C.H."/>
            <person name="Zhou Y.H."/>
            <person name="Cheng J.X."/>
            <person name="Dai P.F."/>
            <person name="Guo W.B."/>
            <person name="Han X.H."/>
            <person name="Huang E.J."/>
            <person name="Li L.F."/>
            <person name="Wei W."/>
            <person name="Gao Y.C."/>
            <person name="Liu J.Z."/>
            <person name="Shao H.Z."/>
            <person name="Wang X."/>
            <person name="Wang C.C."/>
            <person name="Yang T.C."/>
            <person name="Huo Q.B."/>
            <person name="Li W."/>
            <person name="Chen H.Y."/>
            <person name="Chen S.E."/>
            <person name="Zhou L.G."/>
            <person name="Ni X.B."/>
            <person name="Tian J.H."/>
            <person name="Sheng Y."/>
            <person name="Liu T."/>
            <person name="Pan Y.S."/>
            <person name="Xia L.Y."/>
            <person name="Li J."/>
            <person name="Zhao F."/>
            <person name="Cao W.C."/>
        </authorList>
    </citation>
    <scope>NUCLEOTIDE SEQUENCE [LARGE SCALE GENOMIC DNA]</scope>
    <source>
        <strain evidence="1">Iper-2018</strain>
    </source>
</reference>
<gene>
    <name evidence="1" type="ORF">HPB47_005615</name>
</gene>
<protein>
    <submittedName>
        <fullName evidence="1">Uncharacterized protein</fullName>
    </submittedName>
</protein>